<protein>
    <submittedName>
        <fullName evidence="2">Uncharacterized protein</fullName>
    </submittedName>
</protein>
<reference evidence="2" key="1">
    <citation type="submission" date="2015-04" db="UniProtKB">
        <authorList>
            <consortium name="EnsemblPlants"/>
        </authorList>
    </citation>
    <scope>IDENTIFICATION</scope>
</reference>
<dbReference type="SUPFAM" id="SSF110004">
    <property type="entry name" value="Glycolipid transfer protein, GLTP"/>
    <property type="match status" value="1"/>
</dbReference>
<dbReference type="InterPro" id="IPR036497">
    <property type="entry name" value="GLTP_sf"/>
</dbReference>
<dbReference type="EnsemblPlants" id="OPUNC04G11380.1">
    <property type="protein sequence ID" value="OPUNC04G11380.1"/>
    <property type="gene ID" value="OPUNC04G11380"/>
</dbReference>
<evidence type="ECO:0000313" key="2">
    <source>
        <dbReference type="EnsemblPlants" id="OPUNC04G11380.1"/>
    </source>
</evidence>
<dbReference type="HOGENOM" id="CLU_120209_0_0_1"/>
<feature type="region of interest" description="Disordered" evidence="1">
    <location>
        <begin position="1"/>
        <end position="71"/>
    </location>
</feature>
<keyword evidence="3" id="KW-1185">Reference proteome</keyword>
<reference evidence="2" key="2">
    <citation type="submission" date="2018-05" db="EMBL/GenBank/DDBJ databases">
        <title>OpunRS2 (Oryza punctata Reference Sequence Version 2).</title>
        <authorList>
            <person name="Zhang J."/>
            <person name="Kudrna D."/>
            <person name="Lee S."/>
            <person name="Talag J."/>
            <person name="Welchert J."/>
            <person name="Wing R.A."/>
        </authorList>
    </citation>
    <scope>NUCLEOTIDE SEQUENCE [LARGE SCALE GENOMIC DNA]</scope>
</reference>
<name>A0A0E0KQX5_ORYPU</name>
<sequence>MVVETGRDESEAAAAAAATAMDDGPCREGGGGDAAAAKAVGEKDASEGDEPEEEDGRDREEEEEEEAKRGWSEIRLAIEELSAVDVERRGGKLPLPPPPPPTLTFLALSHLLLQVLDKIGPTMAVLRLDVQRNIEVKEKPFLLYLPNDLH</sequence>
<dbReference type="Gramene" id="OPUNC04G11380.1">
    <property type="protein sequence ID" value="OPUNC04G11380.1"/>
    <property type="gene ID" value="OPUNC04G11380"/>
</dbReference>
<feature type="compositionally biased region" description="Acidic residues" evidence="1">
    <location>
        <begin position="47"/>
        <end position="65"/>
    </location>
</feature>
<evidence type="ECO:0000313" key="3">
    <source>
        <dbReference type="Proteomes" id="UP000026962"/>
    </source>
</evidence>
<organism evidence="2">
    <name type="scientific">Oryza punctata</name>
    <name type="common">Red rice</name>
    <dbReference type="NCBI Taxonomy" id="4537"/>
    <lineage>
        <taxon>Eukaryota</taxon>
        <taxon>Viridiplantae</taxon>
        <taxon>Streptophyta</taxon>
        <taxon>Embryophyta</taxon>
        <taxon>Tracheophyta</taxon>
        <taxon>Spermatophyta</taxon>
        <taxon>Magnoliopsida</taxon>
        <taxon>Liliopsida</taxon>
        <taxon>Poales</taxon>
        <taxon>Poaceae</taxon>
        <taxon>BOP clade</taxon>
        <taxon>Oryzoideae</taxon>
        <taxon>Oryzeae</taxon>
        <taxon>Oryzinae</taxon>
        <taxon>Oryza</taxon>
    </lineage>
</organism>
<dbReference type="AlphaFoldDB" id="A0A0E0KQX5"/>
<accession>A0A0E0KQX5</accession>
<feature type="compositionally biased region" description="Basic and acidic residues" evidence="1">
    <location>
        <begin position="1"/>
        <end position="10"/>
    </location>
</feature>
<dbReference type="eggNOG" id="KOG3221">
    <property type="taxonomic scope" value="Eukaryota"/>
</dbReference>
<proteinExistence type="predicted"/>
<evidence type="ECO:0000256" key="1">
    <source>
        <dbReference type="SAM" id="MobiDB-lite"/>
    </source>
</evidence>
<dbReference type="Proteomes" id="UP000026962">
    <property type="component" value="Chromosome 4"/>
</dbReference>
<dbReference type="STRING" id="4537.A0A0E0KQX5"/>